<dbReference type="EMBL" id="SJPU01000001">
    <property type="protein sequence ID" value="TWU18422.1"/>
    <property type="molecule type" value="Genomic_DNA"/>
</dbReference>
<feature type="coiled-coil region" evidence="1">
    <location>
        <begin position="362"/>
        <end position="389"/>
    </location>
</feature>
<dbReference type="AlphaFoldDB" id="A0A5C6C2K8"/>
<reference evidence="3 4" key="1">
    <citation type="journal article" date="2020" name="Antonie Van Leeuwenhoek">
        <title>Rhodopirellula heiligendammensis sp. nov., Rhodopirellula pilleata sp. nov., and Rhodopirellula solitaria sp. nov. isolated from natural or artificial marine surfaces in Northern Germany and California, USA, and emended description of the genus Rhodopirellula.</title>
        <authorList>
            <person name="Kallscheuer N."/>
            <person name="Wiegand S."/>
            <person name="Jogler M."/>
            <person name="Boedeker C."/>
            <person name="Peeters S.H."/>
            <person name="Rast P."/>
            <person name="Heuer A."/>
            <person name="Jetten M.S.M."/>
            <person name="Rohde M."/>
            <person name="Jogler C."/>
        </authorList>
    </citation>
    <scope>NUCLEOTIDE SEQUENCE [LARGE SCALE GENOMIC DNA]</scope>
    <source>
        <strain evidence="3 4">Poly21</strain>
    </source>
</reference>
<evidence type="ECO:0000313" key="3">
    <source>
        <dbReference type="EMBL" id="TWU18422.1"/>
    </source>
</evidence>
<feature type="signal peptide" evidence="2">
    <location>
        <begin position="1"/>
        <end position="30"/>
    </location>
</feature>
<evidence type="ECO:0000313" key="4">
    <source>
        <dbReference type="Proteomes" id="UP000319908"/>
    </source>
</evidence>
<dbReference type="Gene3D" id="1.20.1600.10">
    <property type="entry name" value="Outer membrane efflux proteins (OEP)"/>
    <property type="match status" value="1"/>
</dbReference>
<keyword evidence="1" id="KW-0175">Coiled coil</keyword>
<name>A0A5C6C2K8_9BACT</name>
<accession>A0A5C6C2K8</accession>
<proteinExistence type="predicted"/>
<gene>
    <name evidence="3" type="ORF">Poly21_05840</name>
</gene>
<dbReference type="RefSeq" id="WP_302117323.1">
    <property type="nucleotide sequence ID" value="NZ_SJPU01000001.1"/>
</dbReference>
<evidence type="ECO:0008006" key="5">
    <source>
        <dbReference type="Google" id="ProtNLM"/>
    </source>
</evidence>
<dbReference type="Proteomes" id="UP000319908">
    <property type="component" value="Unassembled WGS sequence"/>
</dbReference>
<organism evidence="3 4">
    <name type="scientific">Allorhodopirellula heiligendammensis</name>
    <dbReference type="NCBI Taxonomy" id="2714739"/>
    <lineage>
        <taxon>Bacteria</taxon>
        <taxon>Pseudomonadati</taxon>
        <taxon>Planctomycetota</taxon>
        <taxon>Planctomycetia</taxon>
        <taxon>Pirellulales</taxon>
        <taxon>Pirellulaceae</taxon>
        <taxon>Allorhodopirellula</taxon>
    </lineage>
</organism>
<keyword evidence="4" id="KW-1185">Reference proteome</keyword>
<keyword evidence="2" id="KW-0732">Signal</keyword>
<dbReference type="SUPFAM" id="SSF56954">
    <property type="entry name" value="Outer membrane efflux proteins (OEP)"/>
    <property type="match status" value="1"/>
</dbReference>
<evidence type="ECO:0000256" key="1">
    <source>
        <dbReference type="SAM" id="Coils"/>
    </source>
</evidence>
<protein>
    <recommendedName>
        <fullName evidence="5">Secreted protein</fullName>
    </recommendedName>
</protein>
<feature type="chain" id="PRO_5023132983" description="Secreted protein" evidence="2">
    <location>
        <begin position="31"/>
        <end position="439"/>
    </location>
</feature>
<evidence type="ECO:0000256" key="2">
    <source>
        <dbReference type="SAM" id="SignalP"/>
    </source>
</evidence>
<comment type="caution">
    <text evidence="3">The sequence shown here is derived from an EMBL/GenBank/DDBJ whole genome shotgun (WGS) entry which is preliminary data.</text>
</comment>
<sequence length="439" mass="47394">MSTNHMIPYRRFGLSLLLATLAPGTVCWYASPHAAQALGVPLAWARGDHDAHGESVPSLGDDITIDSLAPTVPSPAYVEDLVDLAGPTDLAETSTETLLPAYTAADVGQWAYDHSPAARSIDSEANAVMRGIDTNDSDACCAARLVQNVLREVALARRSESATQAKTTYHKLVAATLAVEVADEAIAAQDKLISLADEAERLDIPDANPLKLRQARFDLLDVKTEQSFNALKLRQELSRLTGRNEAEVATAVMVDALPTDAIAIGAGEAVATALVQRHDLRAVRVLCRDLNRCNLDAARLLMGTLSPGTGLSLAKAAMGILKCFKDDNTDNDLNARRCQCGELQRSLEDVIRNETLQAVLDVRSAEARLQLVDEQLQLATERLDEARGKIQIDAANPGSDLLVELEIYQLRGNRLARQKDLALAIDNFHHATGNDTAAW</sequence>